<keyword evidence="2" id="KW-1185">Reference proteome</keyword>
<name>A0ABV1E4Z9_9FIRM</name>
<gene>
    <name evidence="1" type="ORF">WMO26_13230</name>
</gene>
<organism evidence="1 2">
    <name type="scientific">Solibaculum intestinale</name>
    <dbReference type="NCBI Taxonomy" id="3133165"/>
    <lineage>
        <taxon>Bacteria</taxon>
        <taxon>Bacillati</taxon>
        <taxon>Bacillota</taxon>
        <taxon>Clostridia</taxon>
        <taxon>Eubacteriales</taxon>
        <taxon>Oscillospiraceae</taxon>
        <taxon>Solibaculum</taxon>
    </lineage>
</organism>
<dbReference type="Proteomes" id="UP001489509">
    <property type="component" value="Unassembled WGS sequence"/>
</dbReference>
<evidence type="ECO:0000313" key="1">
    <source>
        <dbReference type="EMBL" id="MEQ2441795.1"/>
    </source>
</evidence>
<comment type="caution">
    <text evidence="1">The sequence shown here is derived from an EMBL/GenBank/DDBJ whole genome shotgun (WGS) entry which is preliminary data.</text>
</comment>
<dbReference type="EMBL" id="JBBMFD010000045">
    <property type="protein sequence ID" value="MEQ2441795.1"/>
    <property type="molecule type" value="Genomic_DNA"/>
</dbReference>
<protein>
    <submittedName>
        <fullName evidence="1">Uncharacterized protein</fullName>
    </submittedName>
</protein>
<reference evidence="1 2" key="1">
    <citation type="submission" date="2024-03" db="EMBL/GenBank/DDBJ databases">
        <title>Human intestinal bacterial collection.</title>
        <authorList>
            <person name="Pauvert C."/>
            <person name="Hitch T.C.A."/>
            <person name="Clavel T."/>
        </authorList>
    </citation>
    <scope>NUCLEOTIDE SEQUENCE [LARGE SCALE GENOMIC DNA]</scope>
    <source>
        <strain evidence="1 2">CLA-JM-H44</strain>
    </source>
</reference>
<accession>A0ABV1E4Z9</accession>
<sequence>MRGAATMYAYIEEFAGNLYAAKIEQDTDYRPVGVPADLNDPSRAMRVVGKRTRLSSLSWQDEPIGTIRKRNTVGVITKMTESHICVEITEDEYRALIAADEAAWRAKRDKKRQGEIAGIKEMIAKAEAQESIPTPAEAVKMRRKYNNLYNEGGYGYVPQIIDSVKYVELKDRLAALEK</sequence>
<proteinExistence type="predicted"/>
<evidence type="ECO:0000313" key="2">
    <source>
        <dbReference type="Proteomes" id="UP001489509"/>
    </source>
</evidence>